<evidence type="ECO:0000313" key="4">
    <source>
        <dbReference type="EMBL" id="QDU97279.1"/>
    </source>
</evidence>
<dbReference type="KEGG" id="lcre:Pla8534_51250"/>
<dbReference type="EMBL" id="CP036433">
    <property type="protein sequence ID" value="QDU97279.1"/>
    <property type="molecule type" value="Genomic_DNA"/>
</dbReference>
<dbReference type="Proteomes" id="UP000317648">
    <property type="component" value="Chromosome"/>
</dbReference>
<dbReference type="SUPFAM" id="SSF52540">
    <property type="entry name" value="P-loop containing nucleoside triphosphate hydrolases"/>
    <property type="match status" value="1"/>
</dbReference>
<dbReference type="Pfam" id="PF00158">
    <property type="entry name" value="Sigma54_activat"/>
    <property type="match status" value="1"/>
</dbReference>
<dbReference type="SMART" id="SM00382">
    <property type="entry name" value="AAA"/>
    <property type="match status" value="1"/>
</dbReference>
<dbReference type="GO" id="GO:0006355">
    <property type="term" value="P:regulation of DNA-templated transcription"/>
    <property type="evidence" value="ECO:0007669"/>
    <property type="project" value="InterPro"/>
</dbReference>
<dbReference type="Gene3D" id="3.40.50.300">
    <property type="entry name" value="P-loop containing nucleotide triphosphate hydrolases"/>
    <property type="match status" value="1"/>
</dbReference>
<organism evidence="4 5">
    <name type="scientific">Lignipirellula cremea</name>
    <dbReference type="NCBI Taxonomy" id="2528010"/>
    <lineage>
        <taxon>Bacteria</taxon>
        <taxon>Pseudomonadati</taxon>
        <taxon>Planctomycetota</taxon>
        <taxon>Planctomycetia</taxon>
        <taxon>Pirellulales</taxon>
        <taxon>Pirellulaceae</taxon>
        <taxon>Lignipirellula</taxon>
    </lineage>
</organism>
<dbReference type="RefSeq" id="WP_145056065.1">
    <property type="nucleotide sequence ID" value="NZ_CP036433.1"/>
</dbReference>
<proteinExistence type="predicted"/>
<evidence type="ECO:0000256" key="2">
    <source>
        <dbReference type="ARBA" id="ARBA00022840"/>
    </source>
</evidence>
<dbReference type="GO" id="GO:0005524">
    <property type="term" value="F:ATP binding"/>
    <property type="evidence" value="ECO:0007669"/>
    <property type="project" value="UniProtKB-KW"/>
</dbReference>
<feature type="domain" description="Sigma-54 factor interaction" evidence="3">
    <location>
        <begin position="186"/>
        <end position="436"/>
    </location>
</feature>
<keyword evidence="1" id="KW-0547">Nucleotide-binding</keyword>
<protein>
    <submittedName>
        <fullName evidence="4">Transcriptional regulatory protein ZraR</fullName>
    </submittedName>
</protein>
<name>A0A518DZL9_9BACT</name>
<dbReference type="Gene3D" id="1.10.8.60">
    <property type="match status" value="1"/>
</dbReference>
<dbReference type="PROSITE" id="PS50045">
    <property type="entry name" value="SIGMA54_INTERACT_4"/>
    <property type="match status" value="1"/>
</dbReference>
<evidence type="ECO:0000256" key="1">
    <source>
        <dbReference type="ARBA" id="ARBA00022741"/>
    </source>
</evidence>
<gene>
    <name evidence="4" type="primary">zraR_10</name>
    <name evidence="4" type="ORF">Pla8534_51250</name>
</gene>
<dbReference type="InterPro" id="IPR058031">
    <property type="entry name" value="AAA_lid_NorR"/>
</dbReference>
<sequence>MVMLVEPEERRFLGLLSRMSHANPFLPERIELERELLGDDAVSTAPVWSKESDLVSDRANIEKLFARVEPLANRLRERMAEGATAEPGDLDLYDDLILYLLYYRFHDEFRTAIANSQDVAAPPVVPHWEPFLETFRRYYETPGRPAPVAHDPAHLFAGFFQVRRAFHHIYHFIVGASMPAARLRAAVWQSIFTHELRRYRRTLYKSLGDITTLISGPSGTGKELVARAIGLSRYIPFDVKQRRFTELFHASFYPLNLSALSPTLIESELFGHCRGAFTGAVGDRQGWLEVCTPLGTVFLDEIGELDPSIQVKLLRVLQSRMFQRLGESSDRRFPGKIIAATNRDLAADMLSGSFRQDFYYRLCSDMIRTPALHEQLADQPADLYNLVRFITQRIADEEAESIAQEVVEWIEGHLGSDYPWPGNIRELEQCVRNVMIRREYLPPPCAPTPTVHPISEALARCELSADQLLRMYCTYAYQKIGSFEQTAKALQLDRRTVKSKVDEELLETLQAEFERPS</sequence>
<keyword evidence="5" id="KW-1185">Reference proteome</keyword>
<dbReference type="InterPro" id="IPR003593">
    <property type="entry name" value="AAA+_ATPase"/>
</dbReference>
<dbReference type="Pfam" id="PF25601">
    <property type="entry name" value="AAA_lid_14"/>
    <property type="match status" value="1"/>
</dbReference>
<evidence type="ECO:0000259" key="3">
    <source>
        <dbReference type="PROSITE" id="PS50045"/>
    </source>
</evidence>
<accession>A0A518DZL9</accession>
<dbReference type="CDD" id="cd00009">
    <property type="entry name" value="AAA"/>
    <property type="match status" value="1"/>
</dbReference>
<dbReference type="InterPro" id="IPR002078">
    <property type="entry name" value="Sigma_54_int"/>
</dbReference>
<keyword evidence="2" id="KW-0067">ATP-binding</keyword>
<dbReference type="PANTHER" id="PTHR32071">
    <property type="entry name" value="TRANSCRIPTIONAL REGULATORY PROTEIN"/>
    <property type="match status" value="1"/>
</dbReference>
<dbReference type="OrthoDB" id="9814761at2"/>
<dbReference type="AlphaFoldDB" id="A0A518DZL9"/>
<dbReference type="PANTHER" id="PTHR32071:SF122">
    <property type="entry name" value="SIGMA FACTOR"/>
    <property type="match status" value="1"/>
</dbReference>
<evidence type="ECO:0000313" key="5">
    <source>
        <dbReference type="Proteomes" id="UP000317648"/>
    </source>
</evidence>
<reference evidence="4 5" key="1">
    <citation type="submission" date="2019-02" db="EMBL/GenBank/DDBJ databases">
        <title>Deep-cultivation of Planctomycetes and their phenomic and genomic characterization uncovers novel biology.</title>
        <authorList>
            <person name="Wiegand S."/>
            <person name="Jogler M."/>
            <person name="Boedeker C."/>
            <person name="Pinto D."/>
            <person name="Vollmers J."/>
            <person name="Rivas-Marin E."/>
            <person name="Kohn T."/>
            <person name="Peeters S.H."/>
            <person name="Heuer A."/>
            <person name="Rast P."/>
            <person name="Oberbeckmann S."/>
            <person name="Bunk B."/>
            <person name="Jeske O."/>
            <person name="Meyerdierks A."/>
            <person name="Storesund J.E."/>
            <person name="Kallscheuer N."/>
            <person name="Luecker S."/>
            <person name="Lage O.M."/>
            <person name="Pohl T."/>
            <person name="Merkel B.J."/>
            <person name="Hornburger P."/>
            <person name="Mueller R.-W."/>
            <person name="Bruemmer F."/>
            <person name="Labrenz M."/>
            <person name="Spormann A.M."/>
            <person name="Op den Camp H."/>
            <person name="Overmann J."/>
            <person name="Amann R."/>
            <person name="Jetten M.S.M."/>
            <person name="Mascher T."/>
            <person name="Medema M.H."/>
            <person name="Devos D.P."/>
            <person name="Kaster A.-K."/>
            <person name="Ovreas L."/>
            <person name="Rohde M."/>
            <person name="Galperin M.Y."/>
            <person name="Jogler C."/>
        </authorList>
    </citation>
    <scope>NUCLEOTIDE SEQUENCE [LARGE SCALE GENOMIC DNA]</scope>
    <source>
        <strain evidence="4 5">Pla85_3_4</strain>
    </source>
</reference>
<dbReference type="InterPro" id="IPR027417">
    <property type="entry name" value="P-loop_NTPase"/>
</dbReference>